<dbReference type="PANTHER" id="PTHR24223">
    <property type="entry name" value="ATP-BINDING CASSETTE SUB-FAMILY C"/>
    <property type="match status" value="1"/>
</dbReference>
<evidence type="ECO:0000256" key="1">
    <source>
        <dbReference type="ARBA" id="ARBA00022741"/>
    </source>
</evidence>
<name>A0A7T8QVF4_CALRO</name>
<proteinExistence type="predicted"/>
<keyword evidence="4" id="KW-1185">Reference proteome</keyword>
<evidence type="ECO:0000313" key="4">
    <source>
        <dbReference type="Proteomes" id="UP000595437"/>
    </source>
</evidence>
<dbReference type="OrthoDB" id="6376927at2759"/>
<keyword evidence="2 3" id="KW-0067">ATP-binding</keyword>
<keyword evidence="1" id="KW-0547">Nucleotide-binding</keyword>
<evidence type="ECO:0000256" key="2">
    <source>
        <dbReference type="ARBA" id="ARBA00022840"/>
    </source>
</evidence>
<reference evidence="4" key="1">
    <citation type="submission" date="2021-01" db="EMBL/GenBank/DDBJ databases">
        <title>Caligus Genome Assembly.</title>
        <authorList>
            <person name="Gallardo-Escarate C."/>
        </authorList>
    </citation>
    <scope>NUCLEOTIDE SEQUENCE [LARGE SCALE GENOMIC DNA]</scope>
</reference>
<feature type="non-terminal residue" evidence="3">
    <location>
        <position position="1"/>
    </location>
</feature>
<organism evidence="3 4">
    <name type="scientific">Caligus rogercresseyi</name>
    <name type="common">Sea louse</name>
    <dbReference type="NCBI Taxonomy" id="217165"/>
    <lineage>
        <taxon>Eukaryota</taxon>
        <taxon>Metazoa</taxon>
        <taxon>Ecdysozoa</taxon>
        <taxon>Arthropoda</taxon>
        <taxon>Crustacea</taxon>
        <taxon>Multicrustacea</taxon>
        <taxon>Hexanauplia</taxon>
        <taxon>Copepoda</taxon>
        <taxon>Siphonostomatoida</taxon>
        <taxon>Caligidae</taxon>
        <taxon>Caligus</taxon>
    </lineage>
</organism>
<sequence length="177" mass="20124">ESFGRYWPRWCREVFTHIGSSREMLTTSESSNPIEINGSVSYTPQNAWMQNTSVRDNILFGRKYNKDWYNEVIKACSLESDLEFFPSGDSTEIGEKGINLSGAKNKGQSDIYLLDDPMAAVDSHVAKHLFEKVICNKGLLSGKTRLLITHNLSYLHLFDEIFVLKDGGIMEHEAIRN</sequence>
<evidence type="ECO:0000313" key="3">
    <source>
        <dbReference type="EMBL" id="QQP56512.1"/>
    </source>
</evidence>
<dbReference type="InterPro" id="IPR050173">
    <property type="entry name" value="ABC_transporter_C-like"/>
</dbReference>
<dbReference type="InterPro" id="IPR027417">
    <property type="entry name" value="P-loop_NTPase"/>
</dbReference>
<accession>A0A7T8QVF4</accession>
<gene>
    <name evidence="3" type="ORF">FKW44_001199</name>
</gene>
<dbReference type="Proteomes" id="UP000595437">
    <property type="component" value="Chromosome 1"/>
</dbReference>
<protein>
    <submittedName>
        <fullName evidence="3">ATP-binding cassette sub-family C member 1</fullName>
    </submittedName>
</protein>
<dbReference type="EMBL" id="CP045890">
    <property type="protein sequence ID" value="QQP56512.1"/>
    <property type="molecule type" value="Genomic_DNA"/>
</dbReference>
<dbReference type="Gene3D" id="3.40.50.300">
    <property type="entry name" value="P-loop containing nucleotide triphosphate hydrolases"/>
    <property type="match status" value="1"/>
</dbReference>
<dbReference type="AlphaFoldDB" id="A0A7T8QVF4"/>
<dbReference type="GO" id="GO:0005524">
    <property type="term" value="F:ATP binding"/>
    <property type="evidence" value="ECO:0007669"/>
    <property type="project" value="UniProtKB-KW"/>
</dbReference>
<dbReference type="SUPFAM" id="SSF52540">
    <property type="entry name" value="P-loop containing nucleoside triphosphate hydrolases"/>
    <property type="match status" value="1"/>
</dbReference>